<feature type="compositionally biased region" description="Basic and acidic residues" evidence="1">
    <location>
        <begin position="135"/>
        <end position="162"/>
    </location>
</feature>
<name>A0ABR4FRQ4_9EURO</name>
<protein>
    <recommendedName>
        <fullName evidence="4">C2H2 finger domain protein</fullName>
    </recommendedName>
</protein>
<feature type="region of interest" description="Disordered" evidence="1">
    <location>
        <begin position="1"/>
        <end position="23"/>
    </location>
</feature>
<dbReference type="EMBL" id="JBFTWV010000130">
    <property type="protein sequence ID" value="KAL2785936.1"/>
    <property type="molecule type" value="Genomic_DNA"/>
</dbReference>
<evidence type="ECO:0000313" key="3">
    <source>
        <dbReference type="Proteomes" id="UP001610563"/>
    </source>
</evidence>
<comment type="caution">
    <text evidence="2">The sequence shown here is derived from an EMBL/GenBank/DDBJ whole genome shotgun (WGS) entry which is preliminary data.</text>
</comment>
<proteinExistence type="predicted"/>
<organism evidence="2 3">
    <name type="scientific">Aspergillus keveii</name>
    <dbReference type="NCBI Taxonomy" id="714993"/>
    <lineage>
        <taxon>Eukaryota</taxon>
        <taxon>Fungi</taxon>
        <taxon>Dikarya</taxon>
        <taxon>Ascomycota</taxon>
        <taxon>Pezizomycotina</taxon>
        <taxon>Eurotiomycetes</taxon>
        <taxon>Eurotiomycetidae</taxon>
        <taxon>Eurotiales</taxon>
        <taxon>Aspergillaceae</taxon>
        <taxon>Aspergillus</taxon>
        <taxon>Aspergillus subgen. Nidulantes</taxon>
    </lineage>
</organism>
<evidence type="ECO:0000256" key="1">
    <source>
        <dbReference type="SAM" id="MobiDB-lite"/>
    </source>
</evidence>
<gene>
    <name evidence="2" type="ORF">BJX66DRAFT_342635</name>
</gene>
<evidence type="ECO:0000313" key="2">
    <source>
        <dbReference type="EMBL" id="KAL2785936.1"/>
    </source>
</evidence>
<accession>A0ABR4FRQ4</accession>
<dbReference type="Proteomes" id="UP001610563">
    <property type="component" value="Unassembled WGS sequence"/>
</dbReference>
<feature type="region of interest" description="Disordered" evidence="1">
    <location>
        <begin position="117"/>
        <end position="172"/>
    </location>
</feature>
<keyword evidence="3" id="KW-1185">Reference proteome</keyword>
<reference evidence="2 3" key="1">
    <citation type="submission" date="2024-07" db="EMBL/GenBank/DDBJ databases">
        <title>Section-level genome sequencing and comparative genomics of Aspergillus sections Usti and Cavernicolus.</title>
        <authorList>
            <consortium name="Lawrence Berkeley National Laboratory"/>
            <person name="Nybo J.L."/>
            <person name="Vesth T.C."/>
            <person name="Theobald S."/>
            <person name="Frisvad J.C."/>
            <person name="Larsen T.O."/>
            <person name="Kjaerboelling I."/>
            <person name="Rothschild-Mancinelli K."/>
            <person name="Lyhne E.K."/>
            <person name="Kogle M.E."/>
            <person name="Barry K."/>
            <person name="Clum A."/>
            <person name="Na H."/>
            <person name="Ledsgaard L."/>
            <person name="Lin J."/>
            <person name="Lipzen A."/>
            <person name="Kuo A."/>
            <person name="Riley R."/>
            <person name="Mondo S."/>
            <person name="Labutti K."/>
            <person name="Haridas S."/>
            <person name="Pangalinan J."/>
            <person name="Salamov A.A."/>
            <person name="Simmons B.A."/>
            <person name="Magnuson J.K."/>
            <person name="Chen J."/>
            <person name="Drula E."/>
            <person name="Henrissat B."/>
            <person name="Wiebenga A."/>
            <person name="Lubbers R.J."/>
            <person name="Gomes A.C."/>
            <person name="Makela M.R."/>
            <person name="Stajich J."/>
            <person name="Grigoriev I.V."/>
            <person name="Mortensen U.H."/>
            <person name="De Vries R.P."/>
            <person name="Baker S.E."/>
            <person name="Andersen M.R."/>
        </authorList>
    </citation>
    <scope>NUCLEOTIDE SEQUENCE [LARGE SCALE GENOMIC DNA]</scope>
    <source>
        <strain evidence="2 3">CBS 209.92</strain>
    </source>
</reference>
<sequence>MGRTSKAKQLEEQETANQERLEHSEKVQQLAKLRSLPPTICDCPSHASYRMWCPTGDITIPKCAKRCPFCTFEARACNITAFLVRKHMKDTHLHTERFWGLRILTAPSMESMLFPMSSTDEGAPEENHNPFSPRSHSERQVSGETPIKREIPATADRKRPIDDLDATSKIGKGFKVEKAERKVLKRETLDG</sequence>
<evidence type="ECO:0008006" key="4">
    <source>
        <dbReference type="Google" id="ProtNLM"/>
    </source>
</evidence>